<feature type="transmembrane region" description="Helical" evidence="6">
    <location>
        <begin position="262"/>
        <end position="281"/>
    </location>
</feature>
<organism evidence="7 8">
    <name type="scientific">Nonomuraea jiangxiensis</name>
    <dbReference type="NCBI Taxonomy" id="633440"/>
    <lineage>
        <taxon>Bacteria</taxon>
        <taxon>Bacillati</taxon>
        <taxon>Actinomycetota</taxon>
        <taxon>Actinomycetes</taxon>
        <taxon>Streptosporangiales</taxon>
        <taxon>Streptosporangiaceae</taxon>
        <taxon>Nonomuraea</taxon>
    </lineage>
</organism>
<keyword evidence="2" id="KW-1003">Cell membrane</keyword>
<proteinExistence type="predicted"/>
<keyword evidence="3 6" id="KW-0812">Transmembrane</keyword>
<dbReference type="Gene3D" id="1.20.1740.10">
    <property type="entry name" value="Amino acid/polyamine transporter I"/>
    <property type="match status" value="1"/>
</dbReference>
<feature type="transmembrane region" description="Helical" evidence="6">
    <location>
        <begin position="479"/>
        <end position="505"/>
    </location>
</feature>
<keyword evidence="8" id="KW-1185">Reference proteome</keyword>
<feature type="transmembrane region" description="Helical" evidence="6">
    <location>
        <begin position="35"/>
        <end position="54"/>
    </location>
</feature>
<feature type="transmembrane region" description="Helical" evidence="6">
    <location>
        <begin position="301"/>
        <end position="322"/>
    </location>
</feature>
<feature type="transmembrane region" description="Helical" evidence="6">
    <location>
        <begin position="419"/>
        <end position="438"/>
    </location>
</feature>
<dbReference type="InterPro" id="IPR002293">
    <property type="entry name" value="AA/rel_permease1"/>
</dbReference>
<dbReference type="Proteomes" id="UP000199202">
    <property type="component" value="Unassembled WGS sequence"/>
</dbReference>
<dbReference type="EMBL" id="FNDJ01000034">
    <property type="protein sequence ID" value="SDL98785.1"/>
    <property type="molecule type" value="Genomic_DNA"/>
</dbReference>
<reference evidence="7 8" key="1">
    <citation type="submission" date="2016-10" db="EMBL/GenBank/DDBJ databases">
        <authorList>
            <person name="de Groot N.N."/>
        </authorList>
    </citation>
    <scope>NUCLEOTIDE SEQUENCE [LARGE SCALE GENOMIC DNA]</scope>
    <source>
        <strain evidence="7 8">CGMCC 4.6533</strain>
    </source>
</reference>
<accession>A0A1G9PL34</accession>
<dbReference type="InterPro" id="IPR050367">
    <property type="entry name" value="APC_superfamily"/>
</dbReference>
<gene>
    <name evidence="7" type="ORF">SAMN05421869_13410</name>
</gene>
<dbReference type="PIRSF" id="PIRSF006060">
    <property type="entry name" value="AA_transporter"/>
    <property type="match status" value="1"/>
</dbReference>
<evidence type="ECO:0000256" key="2">
    <source>
        <dbReference type="ARBA" id="ARBA00022475"/>
    </source>
</evidence>
<keyword evidence="5 6" id="KW-0472">Membrane</keyword>
<dbReference type="STRING" id="633440.SAMN05421869_13410"/>
<feature type="transmembrane region" description="Helical" evidence="6">
    <location>
        <begin position="66"/>
        <end position="85"/>
    </location>
</feature>
<dbReference type="PANTHER" id="PTHR42770:SF7">
    <property type="entry name" value="MEMBRANE PROTEIN"/>
    <property type="match status" value="1"/>
</dbReference>
<dbReference type="Pfam" id="PF13520">
    <property type="entry name" value="AA_permease_2"/>
    <property type="match status" value="1"/>
</dbReference>
<evidence type="ECO:0000256" key="5">
    <source>
        <dbReference type="ARBA" id="ARBA00023136"/>
    </source>
</evidence>
<evidence type="ECO:0000256" key="3">
    <source>
        <dbReference type="ARBA" id="ARBA00022692"/>
    </source>
</evidence>
<comment type="subcellular location">
    <subcellularLocation>
        <location evidence="1">Cell membrane</location>
        <topology evidence="1">Multi-pass membrane protein</topology>
    </subcellularLocation>
</comment>
<keyword evidence="4 6" id="KW-1133">Transmembrane helix</keyword>
<name>A0A1G9PL34_9ACTN</name>
<feature type="transmembrane region" description="Helical" evidence="6">
    <location>
        <begin position="517"/>
        <end position="537"/>
    </location>
</feature>
<dbReference type="AlphaFoldDB" id="A0A1G9PL34"/>
<evidence type="ECO:0000313" key="8">
    <source>
        <dbReference type="Proteomes" id="UP000199202"/>
    </source>
</evidence>
<protein>
    <submittedName>
        <fullName evidence="7">Amino acid transporter</fullName>
    </submittedName>
</protein>
<feature type="transmembrane region" description="Helical" evidence="6">
    <location>
        <begin position="204"/>
        <end position="222"/>
    </location>
</feature>
<sequence>MAVPSQLPTSSSDQQAGVFVRNATGLIREVSFFDAFVMNTFGMNVAVGGVYLFLQAQTAFSGGNMLLSVVIGTLLMAFTLLRVYAEFAAAMPRSGGDYVFVSRTLHPILGFLLSWSQGLWMIFFWIGFNAYFALTFAVPAALATLGTVTGQKVWLDMSSGLLGQHTLFGITTQWWVLGLGTVITVGFGVLLALGGQRYWRWQKLLFAIAGLSLLISFVLLLFQGGNITGGWDDFAHRNGGLTFGQIIPAAEQAGYTGAHASFSFLDTLLMLPWVFFVVGYAQGSAQIGGEIKRASKTQYRAMVGGVLASGLVLALLTIVVTARVSPRWLGSLGYLVNAAPDKLGLPAGLPPGFNFLAALLTHNVFLLLLIGIGFVIWAVMGTPLSTMQATRYMLAWSLDRTVPQQLGDVSERFHTPVKAIVLCVVTGEIALVALVNWANASLLGALLAQILAFIIVALAGVAFPYRLRAVWESAGGKRLLGIPVVALAGAGGVLALGALLIAFIANDTINSTFGVTRALSLWFMSGVIVTGIVWYVAVRLINRGRGVDLGLVYREIPPE</sequence>
<feature type="transmembrane region" description="Helical" evidence="6">
    <location>
        <begin position="133"/>
        <end position="154"/>
    </location>
</feature>
<feature type="transmembrane region" description="Helical" evidence="6">
    <location>
        <begin position="355"/>
        <end position="379"/>
    </location>
</feature>
<feature type="transmembrane region" description="Helical" evidence="6">
    <location>
        <begin position="174"/>
        <end position="192"/>
    </location>
</feature>
<dbReference type="GO" id="GO:0005886">
    <property type="term" value="C:plasma membrane"/>
    <property type="evidence" value="ECO:0007669"/>
    <property type="project" value="UniProtKB-SubCell"/>
</dbReference>
<dbReference type="PANTHER" id="PTHR42770">
    <property type="entry name" value="AMINO ACID TRANSPORTER-RELATED"/>
    <property type="match status" value="1"/>
</dbReference>
<feature type="transmembrane region" description="Helical" evidence="6">
    <location>
        <begin position="444"/>
        <end position="467"/>
    </location>
</feature>
<evidence type="ECO:0000256" key="4">
    <source>
        <dbReference type="ARBA" id="ARBA00022989"/>
    </source>
</evidence>
<evidence type="ECO:0000256" key="1">
    <source>
        <dbReference type="ARBA" id="ARBA00004651"/>
    </source>
</evidence>
<dbReference type="GO" id="GO:0022857">
    <property type="term" value="F:transmembrane transporter activity"/>
    <property type="evidence" value="ECO:0007669"/>
    <property type="project" value="InterPro"/>
</dbReference>
<evidence type="ECO:0000256" key="6">
    <source>
        <dbReference type="SAM" id="Phobius"/>
    </source>
</evidence>
<feature type="transmembrane region" description="Helical" evidence="6">
    <location>
        <begin position="105"/>
        <end position="126"/>
    </location>
</feature>
<evidence type="ECO:0000313" key="7">
    <source>
        <dbReference type="EMBL" id="SDL98785.1"/>
    </source>
</evidence>